<sequence length="291" mass="31653">MELQALVKLWMFVFAYCGLNVGGTDGIVLSSSVESEEEHVTLCPDTTITFTCSDTLVYGLVWYALPLLNEDNSPALGSDFDIGDPHMVEGVFAITLVARQLMPDFRGNFTSTLDVVVNDRIRNETNVTCFTLSSVASLLIFKQGSPLSPHVDFNIESHSVVNFTTCLTWQRQKSDLYYLINTSSGREYNETSTELCLRAEYNTPLQVSVVAVNCDGESEPMTTYITIPGCGPPSPPVNGSVGEWTSSRVGAQVTYSCDTHLVLVGETVATCSLPSLTWLPSSDDVTCAQPA</sequence>
<protein>
    <recommendedName>
        <fullName evidence="4">Sushi domain-containing protein</fullName>
    </recommendedName>
</protein>
<feature type="domain" description="Sushi" evidence="4">
    <location>
        <begin position="228"/>
        <end position="289"/>
    </location>
</feature>
<comment type="caution">
    <text evidence="5">The sequence shown here is derived from an EMBL/GenBank/DDBJ whole genome shotgun (WGS) entry which is preliminary data.</text>
</comment>
<dbReference type="InterPro" id="IPR000436">
    <property type="entry name" value="Sushi_SCR_CCP_dom"/>
</dbReference>
<dbReference type="SUPFAM" id="SSF57535">
    <property type="entry name" value="Complement control module/SCR domain"/>
    <property type="match status" value="1"/>
</dbReference>
<evidence type="ECO:0000313" key="5">
    <source>
        <dbReference type="EMBL" id="CAI8021298.1"/>
    </source>
</evidence>
<proteinExistence type="predicted"/>
<evidence type="ECO:0000256" key="1">
    <source>
        <dbReference type="ARBA" id="ARBA00023157"/>
    </source>
</evidence>
<evidence type="ECO:0000259" key="4">
    <source>
        <dbReference type="PROSITE" id="PS50923"/>
    </source>
</evidence>
<dbReference type="AlphaFoldDB" id="A0AA35S0P7"/>
<evidence type="ECO:0000313" key="6">
    <source>
        <dbReference type="Proteomes" id="UP001174909"/>
    </source>
</evidence>
<keyword evidence="1" id="KW-1015">Disulfide bond</keyword>
<feature type="signal peptide" evidence="3">
    <location>
        <begin position="1"/>
        <end position="26"/>
    </location>
</feature>
<keyword evidence="2" id="KW-0768">Sushi</keyword>
<dbReference type="InterPro" id="IPR035976">
    <property type="entry name" value="Sushi/SCR/CCP_sf"/>
</dbReference>
<reference evidence="5" key="1">
    <citation type="submission" date="2023-03" db="EMBL/GenBank/DDBJ databases">
        <authorList>
            <person name="Steffen K."/>
            <person name="Cardenas P."/>
        </authorList>
    </citation>
    <scope>NUCLEOTIDE SEQUENCE</scope>
</reference>
<organism evidence="5 6">
    <name type="scientific">Geodia barretti</name>
    <name type="common">Barrett's horny sponge</name>
    <dbReference type="NCBI Taxonomy" id="519541"/>
    <lineage>
        <taxon>Eukaryota</taxon>
        <taxon>Metazoa</taxon>
        <taxon>Porifera</taxon>
        <taxon>Demospongiae</taxon>
        <taxon>Heteroscleromorpha</taxon>
        <taxon>Tetractinellida</taxon>
        <taxon>Astrophorina</taxon>
        <taxon>Geodiidae</taxon>
        <taxon>Geodia</taxon>
    </lineage>
</organism>
<feature type="non-terminal residue" evidence="5">
    <location>
        <position position="1"/>
    </location>
</feature>
<dbReference type="CDD" id="cd00033">
    <property type="entry name" value="CCP"/>
    <property type="match status" value="1"/>
</dbReference>
<feature type="chain" id="PRO_5041431652" description="Sushi domain-containing protein" evidence="3">
    <location>
        <begin position="27"/>
        <end position="291"/>
    </location>
</feature>
<keyword evidence="3" id="KW-0732">Signal</keyword>
<evidence type="ECO:0000256" key="2">
    <source>
        <dbReference type="PROSITE-ProRule" id="PRU00302"/>
    </source>
</evidence>
<dbReference type="Gene3D" id="2.10.70.10">
    <property type="entry name" value="Complement Module, domain 1"/>
    <property type="match status" value="1"/>
</dbReference>
<keyword evidence="6" id="KW-1185">Reference proteome</keyword>
<name>A0AA35S0P7_GEOBA</name>
<comment type="caution">
    <text evidence="2">Lacks conserved residue(s) required for the propagation of feature annotation.</text>
</comment>
<gene>
    <name evidence="5" type="ORF">GBAR_LOCUS12645</name>
</gene>
<dbReference type="Proteomes" id="UP001174909">
    <property type="component" value="Unassembled WGS sequence"/>
</dbReference>
<dbReference type="PROSITE" id="PS50923">
    <property type="entry name" value="SUSHI"/>
    <property type="match status" value="1"/>
</dbReference>
<accession>A0AA35S0P7</accession>
<dbReference type="Pfam" id="PF00084">
    <property type="entry name" value="Sushi"/>
    <property type="match status" value="1"/>
</dbReference>
<dbReference type="SMART" id="SM00032">
    <property type="entry name" value="CCP"/>
    <property type="match status" value="1"/>
</dbReference>
<evidence type="ECO:0000256" key="3">
    <source>
        <dbReference type="SAM" id="SignalP"/>
    </source>
</evidence>
<dbReference type="EMBL" id="CASHTH010001880">
    <property type="protein sequence ID" value="CAI8021298.1"/>
    <property type="molecule type" value="Genomic_DNA"/>
</dbReference>